<evidence type="ECO:0000256" key="2">
    <source>
        <dbReference type="SAM" id="MobiDB-lite"/>
    </source>
</evidence>
<feature type="region of interest" description="Disordered" evidence="2">
    <location>
        <begin position="55"/>
        <end position="82"/>
    </location>
</feature>
<sequence>MPPRSRVRDRFPTQIGTPTSLMAARESGGNWDRAALEVRRVRALTSGVALRGATGGVVGRGSTSRRGSSRGMLRETLPPRRGKELFPPSQALEDFDLLRRESQGTTDATSQTLRASVVDVQHIPPHLSDHAAVVLTLKEVGPRPVRRWILDRSLLNNTEVVERLSSETKCCQPKFCPPYVVWDSYKAFIRGMILISISAQRNRKYRLEVQNIEKDLENLEGKLVEAQFEGKIEDAIILELAYKRASLSAVIETRVRERWDASKFATFEYGESAGKLLSCKTESDLARNQISEISDPTTGVTLTEPLEIQRAFQGFFEVLHKEDLLDAAEVRMPNVEELMMEKLDGEGQSLVEEDILQGEVAQAISKTNKGKAAGPDGLLAKFYVKLCSVLAPFLKDLFNLI</sequence>
<evidence type="ECO:0000313" key="4">
    <source>
        <dbReference type="Proteomes" id="UP001066276"/>
    </source>
</evidence>
<name>A0AAV7LL49_PLEWA</name>
<reference evidence="3" key="1">
    <citation type="journal article" date="2022" name="bioRxiv">
        <title>Sequencing and chromosome-scale assembly of the giantPleurodeles waltlgenome.</title>
        <authorList>
            <person name="Brown T."/>
            <person name="Elewa A."/>
            <person name="Iarovenko S."/>
            <person name="Subramanian E."/>
            <person name="Araus A.J."/>
            <person name="Petzold A."/>
            <person name="Susuki M."/>
            <person name="Suzuki K.-i.T."/>
            <person name="Hayashi T."/>
            <person name="Toyoda A."/>
            <person name="Oliveira C."/>
            <person name="Osipova E."/>
            <person name="Leigh N.D."/>
            <person name="Simon A."/>
            <person name="Yun M.H."/>
        </authorList>
    </citation>
    <scope>NUCLEOTIDE SEQUENCE</scope>
    <source>
        <strain evidence="3">20211129_DDA</strain>
        <tissue evidence="3">Liver</tissue>
    </source>
</reference>
<keyword evidence="1" id="KW-0175">Coiled coil</keyword>
<comment type="caution">
    <text evidence="3">The sequence shown here is derived from an EMBL/GenBank/DDBJ whole genome shotgun (WGS) entry which is preliminary data.</text>
</comment>
<protein>
    <recommendedName>
        <fullName evidence="5">Reverse transcriptase</fullName>
    </recommendedName>
</protein>
<dbReference type="AlphaFoldDB" id="A0AAV7LL49"/>
<gene>
    <name evidence="3" type="ORF">NDU88_002787</name>
</gene>
<evidence type="ECO:0008006" key="5">
    <source>
        <dbReference type="Google" id="ProtNLM"/>
    </source>
</evidence>
<organism evidence="3 4">
    <name type="scientific">Pleurodeles waltl</name>
    <name type="common">Iberian ribbed newt</name>
    <dbReference type="NCBI Taxonomy" id="8319"/>
    <lineage>
        <taxon>Eukaryota</taxon>
        <taxon>Metazoa</taxon>
        <taxon>Chordata</taxon>
        <taxon>Craniata</taxon>
        <taxon>Vertebrata</taxon>
        <taxon>Euteleostomi</taxon>
        <taxon>Amphibia</taxon>
        <taxon>Batrachia</taxon>
        <taxon>Caudata</taxon>
        <taxon>Salamandroidea</taxon>
        <taxon>Salamandridae</taxon>
        <taxon>Pleurodelinae</taxon>
        <taxon>Pleurodeles</taxon>
    </lineage>
</organism>
<dbReference type="EMBL" id="JANPWB010000015">
    <property type="protein sequence ID" value="KAJ1089638.1"/>
    <property type="molecule type" value="Genomic_DNA"/>
</dbReference>
<accession>A0AAV7LL49</accession>
<keyword evidence="4" id="KW-1185">Reference proteome</keyword>
<dbReference type="Proteomes" id="UP001066276">
    <property type="component" value="Chromosome 11"/>
</dbReference>
<feature type="compositionally biased region" description="Low complexity" evidence="2">
    <location>
        <begin position="60"/>
        <end position="71"/>
    </location>
</feature>
<proteinExistence type="predicted"/>
<evidence type="ECO:0000313" key="3">
    <source>
        <dbReference type="EMBL" id="KAJ1089638.1"/>
    </source>
</evidence>
<dbReference type="PANTHER" id="PTHR19446">
    <property type="entry name" value="REVERSE TRANSCRIPTASES"/>
    <property type="match status" value="1"/>
</dbReference>
<evidence type="ECO:0000256" key="1">
    <source>
        <dbReference type="SAM" id="Coils"/>
    </source>
</evidence>
<feature type="coiled-coil region" evidence="1">
    <location>
        <begin position="202"/>
        <end position="229"/>
    </location>
</feature>